<accession>A0A0F9UR59</accession>
<dbReference type="EMBL" id="LAZR01000069">
    <property type="protein sequence ID" value="KKN95630.1"/>
    <property type="molecule type" value="Genomic_DNA"/>
</dbReference>
<protein>
    <submittedName>
        <fullName evidence="1">Uncharacterized protein</fullName>
    </submittedName>
</protein>
<organism evidence="1">
    <name type="scientific">marine sediment metagenome</name>
    <dbReference type="NCBI Taxonomy" id="412755"/>
    <lineage>
        <taxon>unclassified sequences</taxon>
        <taxon>metagenomes</taxon>
        <taxon>ecological metagenomes</taxon>
    </lineage>
</organism>
<proteinExistence type="predicted"/>
<evidence type="ECO:0000313" key="1">
    <source>
        <dbReference type="EMBL" id="KKN95630.1"/>
    </source>
</evidence>
<dbReference type="AlphaFoldDB" id="A0A0F9UR59"/>
<name>A0A0F9UR59_9ZZZZ</name>
<reference evidence="1" key="1">
    <citation type="journal article" date="2015" name="Nature">
        <title>Complex archaea that bridge the gap between prokaryotes and eukaryotes.</title>
        <authorList>
            <person name="Spang A."/>
            <person name="Saw J.H."/>
            <person name="Jorgensen S.L."/>
            <person name="Zaremba-Niedzwiedzka K."/>
            <person name="Martijn J."/>
            <person name="Lind A.E."/>
            <person name="van Eijk R."/>
            <person name="Schleper C."/>
            <person name="Guy L."/>
            <person name="Ettema T.J."/>
        </authorList>
    </citation>
    <scope>NUCLEOTIDE SEQUENCE</scope>
</reference>
<sequence>MILFFQKKNTPDWDEFDGPPTDYNKIHCTQKEVNVITSCEKYFESLPADPDDGYYKCESCGNYICSRCFPEACEICKYGEVDHSPLFSQEQILDIYLNKDQREMMDRMKRKDISKQELDELK</sequence>
<gene>
    <name evidence="1" type="ORF">LCGC14_0174990</name>
</gene>
<comment type="caution">
    <text evidence="1">The sequence shown here is derived from an EMBL/GenBank/DDBJ whole genome shotgun (WGS) entry which is preliminary data.</text>
</comment>